<name>A0A1E5XLV0_9HYPH</name>
<accession>A0A1E5XLV0</accession>
<dbReference type="AlphaFoldDB" id="A0A1E5XLV0"/>
<keyword evidence="2" id="KW-1185">Reference proteome</keyword>
<gene>
    <name evidence="1" type="ORF">VW23_024895</name>
</gene>
<protein>
    <recommendedName>
        <fullName evidence="3">Peptidase A2 domain-containing protein</fullName>
    </recommendedName>
</protein>
<dbReference type="RefSeq" id="WP_069911176.1">
    <property type="nucleotide sequence ID" value="NZ_LAJE02000278.1"/>
</dbReference>
<dbReference type="InterPro" id="IPR006311">
    <property type="entry name" value="TAT_signal"/>
</dbReference>
<comment type="caution">
    <text evidence="1">The sequence shown here is derived from an EMBL/GenBank/DDBJ whole genome shotgun (WGS) entry which is preliminary data.</text>
</comment>
<dbReference type="Proteomes" id="UP000095463">
    <property type="component" value="Unassembled WGS sequence"/>
</dbReference>
<dbReference type="OrthoDB" id="8453398at2"/>
<dbReference type="Pfam" id="PF13650">
    <property type="entry name" value="Asp_protease_2"/>
    <property type="match status" value="1"/>
</dbReference>
<dbReference type="Gene3D" id="2.40.70.10">
    <property type="entry name" value="Acid Proteases"/>
    <property type="match status" value="2"/>
</dbReference>
<dbReference type="InterPro" id="IPR021109">
    <property type="entry name" value="Peptidase_aspartic_dom_sf"/>
</dbReference>
<evidence type="ECO:0000313" key="1">
    <source>
        <dbReference type="EMBL" id="OEO29567.1"/>
    </source>
</evidence>
<reference evidence="1 2" key="1">
    <citation type="journal article" date="2015" name="Genome Announc.">
        <title>Genome Assemblies of Three Soil-Associated Devosia species: D. insulae, D. limi, and D. soli.</title>
        <authorList>
            <person name="Hassan Y.I."/>
            <person name="Lepp D."/>
            <person name="Zhou T."/>
        </authorList>
    </citation>
    <scope>NUCLEOTIDE SEQUENCE [LARGE SCALE GENOMIC DNA]</scope>
    <source>
        <strain evidence="1 2">DS-56</strain>
    </source>
</reference>
<dbReference type="SUPFAM" id="SSF50630">
    <property type="entry name" value="Acid proteases"/>
    <property type="match status" value="1"/>
</dbReference>
<evidence type="ECO:0008006" key="3">
    <source>
        <dbReference type="Google" id="ProtNLM"/>
    </source>
</evidence>
<proteinExistence type="predicted"/>
<evidence type="ECO:0000313" key="2">
    <source>
        <dbReference type="Proteomes" id="UP000095463"/>
    </source>
</evidence>
<dbReference type="EMBL" id="LAJE02000278">
    <property type="protein sequence ID" value="OEO29567.1"/>
    <property type="molecule type" value="Genomic_DNA"/>
</dbReference>
<sequence length="300" mass="31164">MTFTRRSLTCLVAAGAIVGGLALCAAWAGDALARRPSKAEAVIPVYLSSKRPLVMMRIGDHPPAPVVFDTGTNDNILDTAYAEPFELPRIGPSTSIDGNTGIPVPGYQTRLVGVRLGGAPIVDGPANVFDYRSTDEVGIFGPNSFPGKLVLLDFRNAELRILPATAIASMQGPGMPYLGEGAAGLPSIPIVLPGGTVDAILDSGNDSALMLPLDLADKLGVGGTLKEIGRVVSASGSQPVYEAQVTGDIKIGPVTLNNPMVRFFKAGRPLVGLPVLLQMTLAFDPSNGRSWVIEAHGAAD</sequence>
<organism evidence="1 2">
    <name type="scientific">Devosia insulae DS-56</name>
    <dbReference type="NCBI Taxonomy" id="1116389"/>
    <lineage>
        <taxon>Bacteria</taxon>
        <taxon>Pseudomonadati</taxon>
        <taxon>Pseudomonadota</taxon>
        <taxon>Alphaproteobacteria</taxon>
        <taxon>Hyphomicrobiales</taxon>
        <taxon>Devosiaceae</taxon>
        <taxon>Devosia</taxon>
    </lineage>
</organism>
<dbReference type="PROSITE" id="PS51318">
    <property type="entry name" value="TAT"/>
    <property type="match status" value="1"/>
</dbReference>